<proteinExistence type="predicted"/>
<dbReference type="EMBL" id="BORR01000005">
    <property type="protein sequence ID" value="GIO36912.1"/>
    <property type="molecule type" value="Genomic_DNA"/>
</dbReference>
<comment type="caution">
    <text evidence="1">The sequence shown here is derived from an EMBL/GenBank/DDBJ whole genome shotgun (WGS) entry which is preliminary data.</text>
</comment>
<sequence length="79" mass="8807">MKLDETLVNHRYTFITAGAVITGLVVNTNKSNHDFIYQLDNVTIRSSNLDKILHVGNSDLVSQHIIAIIPAIDKPHRGE</sequence>
<dbReference type="AlphaFoldDB" id="A0A920CHM0"/>
<reference evidence="1 2" key="1">
    <citation type="submission" date="2021-03" db="EMBL/GenBank/DDBJ databases">
        <title>Antimicrobial resistance genes in bacteria isolated from Japanese honey, and their potential for conferring macrolide and lincosamide resistance in the American foulbrood pathogen Paenibacillus larvae.</title>
        <authorList>
            <person name="Okamoto M."/>
            <person name="Kumagai M."/>
            <person name="Kanamori H."/>
            <person name="Takamatsu D."/>
        </authorList>
    </citation>
    <scope>NUCLEOTIDE SEQUENCE [LARGE SCALE GENOMIC DNA]</scope>
    <source>
        <strain evidence="1 2">J41TS12</strain>
    </source>
</reference>
<gene>
    <name evidence="1" type="ORF">J41TS12_17730</name>
</gene>
<accession>A0A920CHM0</accession>
<evidence type="ECO:0000313" key="2">
    <source>
        <dbReference type="Proteomes" id="UP000681162"/>
    </source>
</evidence>
<name>A0A920CHM0_9BACL</name>
<evidence type="ECO:0000313" key="1">
    <source>
        <dbReference type="EMBL" id="GIO36912.1"/>
    </source>
</evidence>
<organism evidence="1 2">
    <name type="scientific">Paenibacillus antibioticophila</name>
    <dbReference type="NCBI Taxonomy" id="1274374"/>
    <lineage>
        <taxon>Bacteria</taxon>
        <taxon>Bacillati</taxon>
        <taxon>Bacillota</taxon>
        <taxon>Bacilli</taxon>
        <taxon>Bacillales</taxon>
        <taxon>Paenibacillaceae</taxon>
        <taxon>Paenibacillus</taxon>
    </lineage>
</organism>
<dbReference type="Proteomes" id="UP000681162">
    <property type="component" value="Unassembled WGS sequence"/>
</dbReference>
<protein>
    <submittedName>
        <fullName evidence="1">Uncharacterized protein</fullName>
    </submittedName>
</protein>
<keyword evidence="2" id="KW-1185">Reference proteome</keyword>